<dbReference type="Pfam" id="PF00251">
    <property type="entry name" value="Glyco_hydro_32N"/>
    <property type="match status" value="1"/>
</dbReference>
<feature type="domain" description="Glycosyl hydrolase family 32 C-terminal" evidence="7">
    <location>
        <begin position="337"/>
        <end position="505"/>
    </location>
</feature>
<sequence length="512" mass="58550">MTETPPDSETIIGLVQGQREFRDILLDDPHRPTYHFINPEGRGMPFDPNGAIFWEGKYHLCYIYQNDDRILDHSKSERNFDCWGHVSSADLLHWRFHKPALSPGEPDKSMFSGNCFVNNKGEATILYHGVGSGNCIATSTELELDNWTKLESNPIMPIPEKSSPEAKLFSSWDPHGWLEDGEHYAVFGGPTPALFKASGLNDWKYIGPFMSKDMPDVGEHEDVSCPDFFRLGDKYALLCISHNCGARIYIGEWKNNQFHPEYHQRMNFPGGTCFAPESLIDDKGRRVMWSWIVQRNEPLHVVDFTDPPVYGWSGIMSLPRALSLDSEGAILIEPVEELQRLRVRKREQKNIRISEDNSIRPERIEGNTLELLLIIDPCDAEICGIKVCASPDGQEETIIEYNPMSEELQINLEKSELAETIKHYHYVMYSRGENPTVTKQKAPLKLKPDEKLELRIFIDRSIIEIFANKRQCITQCVYPSRQDSKGIELFSKGGTMLVESLQAWDIAPTNQW</sequence>
<dbReference type="Pfam" id="PF08244">
    <property type="entry name" value="Glyco_hydro_32C"/>
    <property type="match status" value="1"/>
</dbReference>
<dbReference type="PANTHER" id="PTHR43101">
    <property type="entry name" value="BETA-FRUCTOSIDASE"/>
    <property type="match status" value="1"/>
</dbReference>
<dbReference type="Gene3D" id="2.115.10.20">
    <property type="entry name" value="Glycosyl hydrolase domain, family 43"/>
    <property type="match status" value="1"/>
</dbReference>
<dbReference type="SMART" id="SM00640">
    <property type="entry name" value="Glyco_32"/>
    <property type="match status" value="1"/>
</dbReference>
<organism evidence="8 9">
    <name type="scientific">OM182 bacterium</name>
    <dbReference type="NCBI Taxonomy" id="2510334"/>
    <lineage>
        <taxon>Bacteria</taxon>
        <taxon>Pseudomonadati</taxon>
        <taxon>Pseudomonadota</taxon>
        <taxon>Gammaproteobacteria</taxon>
        <taxon>OMG group</taxon>
        <taxon>OM182 clade</taxon>
    </lineage>
</organism>
<dbReference type="InterPro" id="IPR013148">
    <property type="entry name" value="Glyco_hydro_32_N"/>
</dbReference>
<evidence type="ECO:0000256" key="1">
    <source>
        <dbReference type="ARBA" id="ARBA00009902"/>
    </source>
</evidence>
<dbReference type="InterPro" id="IPR001362">
    <property type="entry name" value="Glyco_hydro_32"/>
</dbReference>
<dbReference type="Gene3D" id="2.60.120.560">
    <property type="entry name" value="Exo-inulinase, domain 1"/>
    <property type="match status" value="1"/>
</dbReference>
<dbReference type="GO" id="GO:0005975">
    <property type="term" value="P:carbohydrate metabolic process"/>
    <property type="evidence" value="ECO:0007669"/>
    <property type="project" value="InterPro"/>
</dbReference>
<dbReference type="InterPro" id="IPR013320">
    <property type="entry name" value="ConA-like_dom_sf"/>
</dbReference>
<dbReference type="SUPFAM" id="SSF49899">
    <property type="entry name" value="Concanavalin A-like lectins/glucanases"/>
    <property type="match status" value="1"/>
</dbReference>
<protein>
    <recommendedName>
        <fullName evidence="2">beta-fructofuranosidase</fullName>
        <ecNumber evidence="2">3.2.1.26</ecNumber>
    </recommendedName>
</protein>
<accession>A0A520S268</accession>
<evidence type="ECO:0000256" key="5">
    <source>
        <dbReference type="RuleBase" id="RU362110"/>
    </source>
</evidence>
<evidence type="ECO:0000313" key="8">
    <source>
        <dbReference type="EMBL" id="RZO76570.1"/>
    </source>
</evidence>
<dbReference type="Proteomes" id="UP000316199">
    <property type="component" value="Unassembled WGS sequence"/>
</dbReference>
<evidence type="ECO:0000259" key="6">
    <source>
        <dbReference type="Pfam" id="PF00251"/>
    </source>
</evidence>
<dbReference type="PANTHER" id="PTHR43101:SF1">
    <property type="entry name" value="BETA-FRUCTOSIDASE"/>
    <property type="match status" value="1"/>
</dbReference>
<reference evidence="8 9" key="1">
    <citation type="submission" date="2019-02" db="EMBL/GenBank/DDBJ databases">
        <title>Prokaryotic population dynamics and viral predation in marine succession experiment using metagenomics: the confinement effect.</title>
        <authorList>
            <person name="Haro-Moreno J.M."/>
            <person name="Rodriguez-Valera F."/>
            <person name="Lopez-Perez M."/>
        </authorList>
    </citation>
    <scope>NUCLEOTIDE SEQUENCE [LARGE SCALE GENOMIC DNA]</scope>
    <source>
        <strain evidence="8">MED-G157</strain>
    </source>
</reference>
<dbReference type="EMBL" id="SHAG01000010">
    <property type="protein sequence ID" value="RZO76570.1"/>
    <property type="molecule type" value="Genomic_DNA"/>
</dbReference>
<proteinExistence type="inferred from homology"/>
<evidence type="ECO:0000259" key="7">
    <source>
        <dbReference type="Pfam" id="PF08244"/>
    </source>
</evidence>
<evidence type="ECO:0000313" key="9">
    <source>
        <dbReference type="Proteomes" id="UP000316199"/>
    </source>
</evidence>
<dbReference type="InterPro" id="IPR013189">
    <property type="entry name" value="Glyco_hydro_32_C"/>
</dbReference>
<comment type="similarity">
    <text evidence="1 5">Belongs to the glycosyl hydrolase 32 family.</text>
</comment>
<evidence type="ECO:0000256" key="3">
    <source>
        <dbReference type="ARBA" id="ARBA00022801"/>
    </source>
</evidence>
<dbReference type="SUPFAM" id="SSF75005">
    <property type="entry name" value="Arabinanase/levansucrase/invertase"/>
    <property type="match status" value="1"/>
</dbReference>
<evidence type="ECO:0000256" key="2">
    <source>
        <dbReference type="ARBA" id="ARBA00012758"/>
    </source>
</evidence>
<keyword evidence="4 5" id="KW-0326">Glycosidase</keyword>
<dbReference type="EC" id="3.2.1.26" evidence="2"/>
<dbReference type="InterPro" id="IPR023296">
    <property type="entry name" value="Glyco_hydro_beta-prop_sf"/>
</dbReference>
<evidence type="ECO:0000256" key="4">
    <source>
        <dbReference type="ARBA" id="ARBA00023295"/>
    </source>
</evidence>
<feature type="domain" description="Glycosyl hydrolase family 32 N-terminal" evidence="6">
    <location>
        <begin position="47"/>
        <end position="332"/>
    </location>
</feature>
<keyword evidence="3 5" id="KW-0378">Hydrolase</keyword>
<dbReference type="GO" id="GO:0004564">
    <property type="term" value="F:beta-fructofuranosidase activity"/>
    <property type="evidence" value="ECO:0007669"/>
    <property type="project" value="UniProtKB-EC"/>
</dbReference>
<name>A0A520S268_9GAMM</name>
<dbReference type="InterPro" id="IPR051214">
    <property type="entry name" value="GH32_Enzymes"/>
</dbReference>
<dbReference type="CDD" id="cd08996">
    <property type="entry name" value="GH32_FFase"/>
    <property type="match status" value="1"/>
</dbReference>
<gene>
    <name evidence="8" type="ORF">EVA68_03925</name>
</gene>
<dbReference type="AlphaFoldDB" id="A0A520S268"/>
<comment type="caution">
    <text evidence="8">The sequence shown here is derived from an EMBL/GenBank/DDBJ whole genome shotgun (WGS) entry which is preliminary data.</text>
</comment>